<dbReference type="RefSeq" id="WP_255389727.1">
    <property type="nucleotide sequence ID" value="NZ_CP101508.1"/>
</dbReference>
<proteinExistence type="predicted"/>
<dbReference type="Proteomes" id="UP001057998">
    <property type="component" value="Chromosome 1"/>
</dbReference>
<accession>A0ABY5GHK6</accession>
<sequence>MQSEELTVETTPNLWVKMQSIAFAVVAIMLSLGQWNDTKDAVEVIYESVITNFTNEIEYEQLEQIKVGQTHDYIQSLIGVAQASKPSKINPAVNFFYYGQDKYLLTIAVKAERVVGYSVVALTDSFSAGVPYSELSLLETPMSRQVTEFERYFTDFGNLDYYAESHTLGRNAMFYNLLLATVDYGQMAPPAQQAIQSLNRQLNMGAEVQATDLQPLRQQTPNAFALSEVGPEIMAEALLTQFEFTAFFR</sequence>
<dbReference type="EMBL" id="CP101508">
    <property type="protein sequence ID" value="UTV28413.1"/>
    <property type="molecule type" value="Genomic_DNA"/>
</dbReference>
<evidence type="ECO:0000313" key="1">
    <source>
        <dbReference type="EMBL" id="UTV28413.1"/>
    </source>
</evidence>
<dbReference type="NCBIfam" id="NF043066">
    <property type="entry name" value="ETEC_3214_dom"/>
    <property type="match status" value="1"/>
</dbReference>
<name>A0ABY5GHK6_9GAMM</name>
<evidence type="ECO:0000313" key="2">
    <source>
        <dbReference type="Proteomes" id="UP001057998"/>
    </source>
</evidence>
<dbReference type="InterPro" id="IPR050010">
    <property type="entry name" value="ETEC_3214_dom"/>
</dbReference>
<organism evidence="1 2">
    <name type="scientific">Photobacterium atrarenae</name>
    <dbReference type="NCBI Taxonomy" id="865757"/>
    <lineage>
        <taxon>Bacteria</taxon>
        <taxon>Pseudomonadati</taxon>
        <taxon>Pseudomonadota</taxon>
        <taxon>Gammaproteobacteria</taxon>
        <taxon>Vibrionales</taxon>
        <taxon>Vibrionaceae</taxon>
        <taxon>Photobacterium</taxon>
    </lineage>
</organism>
<gene>
    <name evidence="1" type="ORF">NNL38_03970</name>
</gene>
<keyword evidence="2" id="KW-1185">Reference proteome</keyword>
<reference evidence="1" key="1">
    <citation type="submission" date="2022-07" db="EMBL/GenBank/DDBJ databases">
        <title>Genome sequencing of Photobacterium atrarenae GJH2-4.</title>
        <authorList>
            <person name="Park S.-J."/>
        </authorList>
    </citation>
    <scope>NUCLEOTIDE SEQUENCE</scope>
    <source>
        <strain evidence="1">GJH2-4</strain>
    </source>
</reference>
<protein>
    <submittedName>
        <fullName evidence="1">Uncharacterized protein</fullName>
    </submittedName>
</protein>